<keyword evidence="2" id="KW-1185">Reference proteome</keyword>
<comment type="caution">
    <text evidence="1">The sequence shown here is derived from an EMBL/GenBank/DDBJ whole genome shotgun (WGS) entry which is preliminary data.</text>
</comment>
<gene>
    <name evidence="1" type="ORF">AVEN_7933_1</name>
</gene>
<organism evidence="1 2">
    <name type="scientific">Araneus ventricosus</name>
    <name type="common">Orbweaver spider</name>
    <name type="synonym">Epeira ventricosa</name>
    <dbReference type="NCBI Taxonomy" id="182803"/>
    <lineage>
        <taxon>Eukaryota</taxon>
        <taxon>Metazoa</taxon>
        <taxon>Ecdysozoa</taxon>
        <taxon>Arthropoda</taxon>
        <taxon>Chelicerata</taxon>
        <taxon>Arachnida</taxon>
        <taxon>Araneae</taxon>
        <taxon>Araneomorphae</taxon>
        <taxon>Entelegynae</taxon>
        <taxon>Araneoidea</taxon>
        <taxon>Araneidae</taxon>
        <taxon>Araneus</taxon>
    </lineage>
</organism>
<evidence type="ECO:0000313" key="1">
    <source>
        <dbReference type="EMBL" id="GBM10662.1"/>
    </source>
</evidence>
<reference evidence="1 2" key="1">
    <citation type="journal article" date="2019" name="Sci. Rep.">
        <title>Orb-weaving spider Araneus ventricosus genome elucidates the spidroin gene catalogue.</title>
        <authorList>
            <person name="Kono N."/>
            <person name="Nakamura H."/>
            <person name="Ohtoshi R."/>
            <person name="Moran D.A.P."/>
            <person name="Shinohara A."/>
            <person name="Yoshida Y."/>
            <person name="Fujiwara M."/>
            <person name="Mori M."/>
            <person name="Tomita M."/>
            <person name="Arakawa K."/>
        </authorList>
    </citation>
    <scope>NUCLEOTIDE SEQUENCE [LARGE SCALE GENOMIC DNA]</scope>
</reference>
<dbReference type="EMBL" id="BGPR01000289">
    <property type="protein sequence ID" value="GBM10662.1"/>
    <property type="molecule type" value="Genomic_DNA"/>
</dbReference>
<name>A0A4Y2D1M7_ARAVE</name>
<evidence type="ECO:0000313" key="2">
    <source>
        <dbReference type="Proteomes" id="UP000499080"/>
    </source>
</evidence>
<dbReference type="AlphaFoldDB" id="A0A4Y2D1M7"/>
<proteinExistence type="predicted"/>
<accession>A0A4Y2D1M7</accession>
<protein>
    <submittedName>
        <fullName evidence="1">Uncharacterized protein</fullName>
    </submittedName>
</protein>
<dbReference type="Proteomes" id="UP000499080">
    <property type="component" value="Unassembled WGS sequence"/>
</dbReference>
<sequence length="138" mass="15591">MVIQQQGTPTCMTGLTPCEPKRSYTCISEVMKTPISSDNRGYTGKHISHGQLSCSVTVCTSAMPLTKKFAARDRSDKMTKIVGCIRWRTTSSTKSHPIGLNFRCWRFSVTIVCIFRPVEYSRRFLSSCLTGHVLQTFW</sequence>